<accession>A0ABN8X3L3</accession>
<evidence type="ECO:0000256" key="1">
    <source>
        <dbReference type="SAM" id="MobiDB-lite"/>
    </source>
</evidence>
<reference evidence="2 3" key="1">
    <citation type="submission" date="2023-03" db="EMBL/GenBank/DDBJ databases">
        <authorList>
            <person name="Pearce D."/>
        </authorList>
    </citation>
    <scope>NUCLEOTIDE SEQUENCE [LARGE SCALE GENOMIC DNA]</scope>
    <source>
        <strain evidence="2">Msz</strain>
    </source>
</reference>
<evidence type="ECO:0000313" key="2">
    <source>
        <dbReference type="EMBL" id="CAI8855023.1"/>
    </source>
</evidence>
<keyword evidence="3" id="KW-1185">Reference proteome</keyword>
<sequence length="115" mass="12700">MIQASRTAISACKTSTERDIRRVAGPPRRFAVENSQSLTVAAINLVNGGESLFQETGLRLHFLDGFECHRFVGTFLSSVATADPGSLLPKRRSAMPVTAPPRAKRYGRREKERRA</sequence>
<organism evidence="2 3">
    <name type="scientific">Methylocaldum szegediense</name>
    <dbReference type="NCBI Taxonomy" id="73780"/>
    <lineage>
        <taxon>Bacteria</taxon>
        <taxon>Pseudomonadati</taxon>
        <taxon>Pseudomonadota</taxon>
        <taxon>Gammaproteobacteria</taxon>
        <taxon>Methylococcales</taxon>
        <taxon>Methylococcaceae</taxon>
        <taxon>Methylocaldum</taxon>
    </lineage>
</organism>
<feature type="region of interest" description="Disordered" evidence="1">
    <location>
        <begin position="85"/>
        <end position="115"/>
    </location>
</feature>
<dbReference type="Proteomes" id="UP001162030">
    <property type="component" value="Chromosome"/>
</dbReference>
<evidence type="ECO:0000313" key="3">
    <source>
        <dbReference type="Proteomes" id="UP001162030"/>
    </source>
</evidence>
<name>A0ABN8X3L3_9GAMM</name>
<proteinExistence type="predicted"/>
<dbReference type="EMBL" id="OX458333">
    <property type="protein sequence ID" value="CAI8855023.1"/>
    <property type="molecule type" value="Genomic_DNA"/>
</dbReference>
<gene>
    <name evidence="2" type="ORF">MSZNOR_2585</name>
</gene>
<protein>
    <submittedName>
        <fullName evidence="2">Uncharacterized protein</fullName>
    </submittedName>
</protein>